<dbReference type="InterPro" id="IPR004104">
    <property type="entry name" value="Gfo/Idh/MocA-like_OxRdtase_C"/>
</dbReference>
<evidence type="ECO:0000259" key="4">
    <source>
        <dbReference type="Pfam" id="PF02894"/>
    </source>
</evidence>
<reference evidence="5 6" key="1">
    <citation type="journal article" date="2024" name="Int. J. Syst. Evol. Microbiol.">
        <title>Paenibacillus hexagrammi sp. nov., a novel bacterium isolated from the gut content of Hexagrammos agrammus.</title>
        <authorList>
            <person name="Jung H.K."/>
            <person name="Kim D.G."/>
            <person name="Zin H."/>
            <person name="Park J."/>
            <person name="Jung H."/>
            <person name="Kim Y.O."/>
            <person name="Kong H.J."/>
            <person name="Kim J.W."/>
            <person name="Kim Y.S."/>
        </authorList>
    </citation>
    <scope>NUCLEOTIDE SEQUENCE [LARGE SCALE GENOMIC DNA]</scope>
    <source>
        <strain evidence="5 6">YPD9-1</strain>
    </source>
</reference>
<keyword evidence="6" id="KW-1185">Reference proteome</keyword>
<evidence type="ECO:0000256" key="2">
    <source>
        <dbReference type="ARBA" id="ARBA00023002"/>
    </source>
</evidence>
<organism evidence="5 6">
    <name type="scientific">Paenibacillus hexagrammi</name>
    <dbReference type="NCBI Taxonomy" id="2908839"/>
    <lineage>
        <taxon>Bacteria</taxon>
        <taxon>Bacillati</taxon>
        <taxon>Bacillota</taxon>
        <taxon>Bacilli</taxon>
        <taxon>Bacillales</taxon>
        <taxon>Paenibacillaceae</taxon>
        <taxon>Paenibacillus</taxon>
    </lineage>
</organism>
<sequence>MGTMDVDGNLPIEPEMPKRKDYRIGCIGSGFIMRDCHLAAYRDAGFNPYAISSRTYENAKAVAELRQIPHVYATWEELIKDPQIEILDIAIPPDRQLEVVRQAVKQKHIKGILCQKPLAMNAQEAREIVELCERAGIKIAVNSNMRYDQSMRALKIILERGYLGEPVLATIEMRAIPHWQEFLHKYEHLEILNMGIHHIDIFRFLFGDPEKVTAVARRDPRTAFPHVDGISQYTLQYGNELLATSLDDVWAWPGEGTEKDLYIKWRVEGLDGIAQGSIGWPSYPDRSPSTLEFTTKQSPNQWYRPKWDGVWFPDAFQGTMAQLLRAVETNSEPEISGRDNLKSIALVDACYKSIAEQRTVTVAEIESQYQSYTYEGGNSL</sequence>
<dbReference type="Gene3D" id="3.40.50.720">
    <property type="entry name" value="NAD(P)-binding Rossmann-like Domain"/>
    <property type="match status" value="1"/>
</dbReference>
<feature type="domain" description="Gfo/Idh/MocA-like oxidoreductase C-terminal" evidence="4">
    <location>
        <begin position="159"/>
        <end position="362"/>
    </location>
</feature>
<evidence type="ECO:0000313" key="5">
    <source>
        <dbReference type="EMBL" id="UJF35566.1"/>
    </source>
</evidence>
<dbReference type="InterPro" id="IPR036291">
    <property type="entry name" value="NAD(P)-bd_dom_sf"/>
</dbReference>
<feature type="domain" description="Gfo/Idh/MocA-like oxidoreductase N-terminal" evidence="3">
    <location>
        <begin position="23"/>
        <end position="142"/>
    </location>
</feature>
<gene>
    <name evidence="5" type="ORF">L0M14_10965</name>
</gene>
<dbReference type="Gene3D" id="3.30.360.10">
    <property type="entry name" value="Dihydrodipicolinate Reductase, domain 2"/>
    <property type="match status" value="1"/>
</dbReference>
<accession>A0ABY3SRE7</accession>
<dbReference type="Pfam" id="PF01408">
    <property type="entry name" value="GFO_IDH_MocA"/>
    <property type="match status" value="1"/>
</dbReference>
<evidence type="ECO:0000256" key="1">
    <source>
        <dbReference type="ARBA" id="ARBA00010928"/>
    </source>
</evidence>
<evidence type="ECO:0000313" key="6">
    <source>
        <dbReference type="Proteomes" id="UP001649230"/>
    </source>
</evidence>
<dbReference type="Proteomes" id="UP001649230">
    <property type="component" value="Chromosome"/>
</dbReference>
<evidence type="ECO:0000259" key="3">
    <source>
        <dbReference type="Pfam" id="PF01408"/>
    </source>
</evidence>
<dbReference type="SUPFAM" id="SSF51735">
    <property type="entry name" value="NAD(P)-binding Rossmann-fold domains"/>
    <property type="match status" value="1"/>
</dbReference>
<name>A0ABY3SRE7_9BACL</name>
<comment type="similarity">
    <text evidence="1">Belongs to the Gfo/Idh/MocA family.</text>
</comment>
<protein>
    <submittedName>
        <fullName evidence="5">Gfo/Idh/MocA family oxidoreductase</fullName>
    </submittedName>
</protein>
<dbReference type="PANTHER" id="PTHR43708:SF5">
    <property type="entry name" value="CONSERVED EXPRESSED OXIDOREDUCTASE (EUROFUNG)-RELATED"/>
    <property type="match status" value="1"/>
</dbReference>
<dbReference type="SUPFAM" id="SSF55347">
    <property type="entry name" value="Glyceraldehyde-3-phosphate dehydrogenase-like, C-terminal domain"/>
    <property type="match status" value="1"/>
</dbReference>
<keyword evidence="2" id="KW-0560">Oxidoreductase</keyword>
<dbReference type="InterPro" id="IPR051317">
    <property type="entry name" value="Gfo/Idh/MocA_oxidoreduct"/>
</dbReference>
<dbReference type="PANTHER" id="PTHR43708">
    <property type="entry name" value="CONSERVED EXPRESSED OXIDOREDUCTASE (EUROFUNG)"/>
    <property type="match status" value="1"/>
</dbReference>
<proteinExistence type="inferred from homology"/>
<dbReference type="EMBL" id="CP090978">
    <property type="protein sequence ID" value="UJF35566.1"/>
    <property type="molecule type" value="Genomic_DNA"/>
</dbReference>
<dbReference type="RefSeq" id="WP_235122127.1">
    <property type="nucleotide sequence ID" value="NZ_CP090978.1"/>
</dbReference>
<dbReference type="Pfam" id="PF02894">
    <property type="entry name" value="GFO_IDH_MocA_C"/>
    <property type="match status" value="1"/>
</dbReference>
<dbReference type="InterPro" id="IPR000683">
    <property type="entry name" value="Gfo/Idh/MocA-like_OxRdtase_N"/>
</dbReference>